<accession>C6LB38</accession>
<evidence type="ECO:0000313" key="7">
    <source>
        <dbReference type="EMBL" id="EET62169.1"/>
    </source>
</evidence>
<proteinExistence type="inferred from homology"/>
<dbReference type="PANTHER" id="PTHR43663:SF1">
    <property type="entry name" value="CHROMATE TRANSPORTER"/>
    <property type="match status" value="1"/>
</dbReference>
<evidence type="ECO:0000313" key="8">
    <source>
        <dbReference type="Proteomes" id="UP000005561"/>
    </source>
</evidence>
<sequence>MTGLVRLAFEFFKTGLFAIGGGLATLPFLYEMGATTGWFTAQDVADMVAISESTPGPMGVNMATYVGYTSFGLPGAIIGPLFLALPSVIIIILISKILIKFKESKLVQDIFYGLRPASTGLIIAAGLGVAKIALLYLDKFEATKNIADLFNYKAIILAVVIYFVLKKKDFHPILVVIASAVIGIIFQF</sequence>
<keyword evidence="8" id="KW-1185">Reference proteome</keyword>
<evidence type="ECO:0000256" key="5">
    <source>
        <dbReference type="ARBA" id="ARBA00022989"/>
    </source>
</evidence>
<dbReference type="EMBL" id="ACCL02000003">
    <property type="protein sequence ID" value="EET62169.1"/>
    <property type="molecule type" value="Genomic_DNA"/>
</dbReference>
<dbReference type="PANTHER" id="PTHR43663">
    <property type="entry name" value="CHROMATE TRANSPORT PROTEIN-RELATED"/>
    <property type="match status" value="1"/>
</dbReference>
<dbReference type="Pfam" id="PF02417">
    <property type="entry name" value="Chromate_transp"/>
    <property type="match status" value="1"/>
</dbReference>
<evidence type="ECO:0000256" key="3">
    <source>
        <dbReference type="ARBA" id="ARBA00022475"/>
    </source>
</evidence>
<dbReference type="RefSeq" id="WP_006860630.1">
    <property type="nucleotide sequence ID" value="NZ_ACCL02000003.1"/>
</dbReference>
<comment type="subcellular location">
    <subcellularLocation>
        <location evidence="1">Cell membrane</location>
        <topology evidence="1">Multi-pass membrane protein</topology>
    </subcellularLocation>
</comment>
<dbReference type="STRING" id="168384.SAMN05660368_01310"/>
<evidence type="ECO:0000256" key="4">
    <source>
        <dbReference type="ARBA" id="ARBA00022692"/>
    </source>
</evidence>
<dbReference type="InterPro" id="IPR003370">
    <property type="entry name" value="Chromate_transpt"/>
</dbReference>
<name>C6LB38_9FIRM</name>
<dbReference type="InterPro" id="IPR052518">
    <property type="entry name" value="CHR_Transporter"/>
</dbReference>
<dbReference type="GO" id="GO:0015109">
    <property type="term" value="F:chromate transmembrane transporter activity"/>
    <property type="evidence" value="ECO:0007669"/>
    <property type="project" value="InterPro"/>
</dbReference>
<reference evidence="7" key="1">
    <citation type="submission" date="2009-07" db="EMBL/GenBank/DDBJ databases">
        <authorList>
            <person name="Weinstock G."/>
            <person name="Sodergren E."/>
            <person name="Clifton S."/>
            <person name="Fulton L."/>
            <person name="Fulton B."/>
            <person name="Courtney L."/>
            <person name="Fronick C."/>
            <person name="Harrison M."/>
            <person name="Strong C."/>
            <person name="Farmer C."/>
            <person name="Delahaunty K."/>
            <person name="Markovic C."/>
            <person name="Hall O."/>
            <person name="Minx P."/>
            <person name="Tomlinson C."/>
            <person name="Mitreva M."/>
            <person name="Nelson J."/>
            <person name="Hou S."/>
            <person name="Wollam A."/>
            <person name="Pepin K.H."/>
            <person name="Johnson M."/>
            <person name="Bhonagiri V."/>
            <person name="Nash W.E."/>
            <person name="Warren W."/>
            <person name="Chinwalla A."/>
            <person name="Mardis E.R."/>
            <person name="Wilson R.K."/>
        </authorList>
    </citation>
    <scope>NUCLEOTIDE SEQUENCE [LARGE SCALE GENOMIC DNA]</scope>
    <source>
        <strain evidence="7">DSM 14469</strain>
    </source>
</reference>
<dbReference type="AlphaFoldDB" id="C6LB38"/>
<organism evidence="7 8">
    <name type="scientific">Marvinbryantia formatexigens DSM 14469</name>
    <dbReference type="NCBI Taxonomy" id="478749"/>
    <lineage>
        <taxon>Bacteria</taxon>
        <taxon>Bacillati</taxon>
        <taxon>Bacillota</taxon>
        <taxon>Clostridia</taxon>
        <taxon>Lachnospirales</taxon>
        <taxon>Lachnospiraceae</taxon>
        <taxon>Marvinbryantia</taxon>
    </lineage>
</organism>
<keyword evidence="4" id="KW-0812">Transmembrane</keyword>
<comment type="similarity">
    <text evidence="2">Belongs to the chromate ion transporter (CHR) (TC 2.A.51) family.</text>
</comment>
<keyword evidence="3" id="KW-1003">Cell membrane</keyword>
<dbReference type="eggNOG" id="COG2059">
    <property type="taxonomic scope" value="Bacteria"/>
</dbReference>
<evidence type="ECO:0000256" key="1">
    <source>
        <dbReference type="ARBA" id="ARBA00004651"/>
    </source>
</evidence>
<comment type="caution">
    <text evidence="7">The sequence shown here is derived from an EMBL/GenBank/DDBJ whole genome shotgun (WGS) entry which is preliminary data.</text>
</comment>
<gene>
    <name evidence="7" type="ORF">BRYFOR_05833</name>
</gene>
<evidence type="ECO:0000256" key="2">
    <source>
        <dbReference type="ARBA" id="ARBA00005262"/>
    </source>
</evidence>
<protein>
    <submittedName>
        <fullName evidence="7">Chromate transport protein</fullName>
    </submittedName>
</protein>
<evidence type="ECO:0000256" key="6">
    <source>
        <dbReference type="ARBA" id="ARBA00023136"/>
    </source>
</evidence>
<dbReference type="OrthoDB" id="9788907at2"/>
<dbReference type="Proteomes" id="UP000005561">
    <property type="component" value="Unassembled WGS sequence"/>
</dbReference>
<keyword evidence="6" id="KW-0472">Membrane</keyword>
<dbReference type="GO" id="GO:0005886">
    <property type="term" value="C:plasma membrane"/>
    <property type="evidence" value="ECO:0007669"/>
    <property type="project" value="UniProtKB-SubCell"/>
</dbReference>
<keyword evidence="5" id="KW-1133">Transmembrane helix</keyword>